<keyword evidence="3" id="KW-0223">Dioxygenase</keyword>
<proteinExistence type="predicted"/>
<organism evidence="3 4">
    <name type="scientific">Brachybacterium nesterenkovii</name>
    <dbReference type="NCBI Taxonomy" id="47847"/>
    <lineage>
        <taxon>Bacteria</taxon>
        <taxon>Bacillati</taxon>
        <taxon>Actinomycetota</taxon>
        <taxon>Actinomycetes</taxon>
        <taxon>Micrococcales</taxon>
        <taxon>Dermabacteraceae</taxon>
        <taxon>Brachybacterium</taxon>
    </lineage>
</organism>
<dbReference type="PROSITE" id="PS51819">
    <property type="entry name" value="VOC"/>
    <property type="match status" value="2"/>
</dbReference>
<keyword evidence="3" id="KW-0560">Oxidoreductase</keyword>
<evidence type="ECO:0000313" key="4">
    <source>
        <dbReference type="Proteomes" id="UP000195981"/>
    </source>
</evidence>
<evidence type="ECO:0000259" key="2">
    <source>
        <dbReference type="PROSITE" id="PS51819"/>
    </source>
</evidence>
<keyword evidence="4" id="KW-1185">Reference proteome</keyword>
<dbReference type="AlphaFoldDB" id="A0A1X6X453"/>
<dbReference type="OrthoDB" id="9793039at2"/>
<dbReference type="SUPFAM" id="SSF54593">
    <property type="entry name" value="Glyoxalase/Bleomycin resistance protein/Dihydroxybiphenyl dioxygenase"/>
    <property type="match status" value="2"/>
</dbReference>
<accession>A0A1X6X453</accession>
<dbReference type="PANTHER" id="PTHR33993">
    <property type="entry name" value="GLYOXALASE-RELATED"/>
    <property type="match status" value="1"/>
</dbReference>
<name>A0A1X6X453_9MICO</name>
<dbReference type="Pfam" id="PF00903">
    <property type="entry name" value="Glyoxalase"/>
    <property type="match status" value="2"/>
</dbReference>
<sequence>MSDPVARAASPSEPTDPATPVAFSVDTVDAGSAAGAMPMGAAADPSAVGAESTAPAGRPTFYPGAPAWMDLTSHDLEAARRFYGELFGWTFVDEGESFGHYHRVLAGDAEIAGIVPARDHDGDPASPEDLPARWAVYLAAEDVDAMAAAVVEAGGELIVPPTTIPGMGRMAYAADPLEVEFGIWEGVELGGFGALGTVGAPAWFECMSGDTLVAEQFYRDAFGWEIAVMPGSGDAGFWYATDRAGADAAAGLCDASSYLSRGEGGYWRMYIAVEDVDATLERVRELGGSVLDGPMDSPFGRLATVADTEGASFQVIQLAVRDGAGDVEIEADHGGEPSEL</sequence>
<dbReference type="PANTHER" id="PTHR33993:SF10">
    <property type="entry name" value="CONSERVED PROTEIN"/>
    <property type="match status" value="1"/>
</dbReference>
<reference evidence="3 4" key="1">
    <citation type="submission" date="2017-02" db="EMBL/GenBank/DDBJ databases">
        <authorList>
            <person name="Peterson S.W."/>
        </authorList>
    </citation>
    <scope>NUCLEOTIDE SEQUENCE [LARGE SCALE GENOMIC DNA]</scope>
    <source>
        <strain evidence="3 4">CIP104813</strain>
    </source>
</reference>
<feature type="region of interest" description="Disordered" evidence="1">
    <location>
        <begin position="36"/>
        <end position="55"/>
    </location>
</feature>
<dbReference type="RefSeq" id="WP_087104699.1">
    <property type="nucleotide sequence ID" value="NZ_FWFG01000092.1"/>
</dbReference>
<evidence type="ECO:0000256" key="1">
    <source>
        <dbReference type="SAM" id="MobiDB-lite"/>
    </source>
</evidence>
<dbReference type="InterPro" id="IPR052164">
    <property type="entry name" value="Anthracycline_SecMetBiosynth"/>
</dbReference>
<evidence type="ECO:0000313" key="3">
    <source>
        <dbReference type="EMBL" id="SLM93793.1"/>
    </source>
</evidence>
<dbReference type="CDD" id="cd07247">
    <property type="entry name" value="SgaA_N_like"/>
    <property type="match status" value="2"/>
</dbReference>
<dbReference type="Gene3D" id="3.10.180.10">
    <property type="entry name" value="2,3-Dihydroxybiphenyl 1,2-Dioxygenase, domain 1"/>
    <property type="match status" value="2"/>
</dbReference>
<feature type="domain" description="VOC" evidence="2">
    <location>
        <begin position="200"/>
        <end position="318"/>
    </location>
</feature>
<feature type="compositionally biased region" description="Low complexity" evidence="1">
    <location>
        <begin position="36"/>
        <end position="47"/>
    </location>
</feature>
<feature type="domain" description="VOC" evidence="2">
    <location>
        <begin position="65"/>
        <end position="186"/>
    </location>
</feature>
<dbReference type="Proteomes" id="UP000195981">
    <property type="component" value="Unassembled WGS sequence"/>
</dbReference>
<dbReference type="InterPro" id="IPR029068">
    <property type="entry name" value="Glyas_Bleomycin-R_OHBP_Dase"/>
</dbReference>
<dbReference type="GO" id="GO:0051213">
    <property type="term" value="F:dioxygenase activity"/>
    <property type="evidence" value="ECO:0007669"/>
    <property type="project" value="UniProtKB-KW"/>
</dbReference>
<dbReference type="InterPro" id="IPR004360">
    <property type="entry name" value="Glyas_Fos-R_dOase_dom"/>
</dbReference>
<feature type="region of interest" description="Disordered" evidence="1">
    <location>
        <begin position="1"/>
        <end position="22"/>
    </location>
</feature>
<dbReference type="InterPro" id="IPR037523">
    <property type="entry name" value="VOC_core"/>
</dbReference>
<dbReference type="EMBL" id="FWFG01000092">
    <property type="protein sequence ID" value="SLM93793.1"/>
    <property type="molecule type" value="Genomic_DNA"/>
</dbReference>
<gene>
    <name evidence="3" type="ORF">FM110_10450</name>
</gene>
<protein>
    <submittedName>
        <fullName evidence="3">Glyoxalase/bleomycin resistance protein/dioxygenase</fullName>
    </submittedName>
</protein>